<dbReference type="GO" id="GO:0004019">
    <property type="term" value="F:adenylosuccinate synthase activity"/>
    <property type="evidence" value="ECO:0007669"/>
    <property type="project" value="UniProtKB-UniRule"/>
</dbReference>
<evidence type="ECO:0000256" key="3">
    <source>
        <dbReference type="ARBA" id="ARBA00022723"/>
    </source>
</evidence>
<dbReference type="PATRIC" id="fig|1609969.3.peg.1960"/>
<dbReference type="Proteomes" id="UP000033428">
    <property type="component" value="Unassembled WGS sequence"/>
</dbReference>
<feature type="binding site" evidence="8">
    <location>
        <position position="23"/>
    </location>
    <ligand>
        <name>Mg(2+)</name>
        <dbReference type="ChEBI" id="CHEBI:18420"/>
    </ligand>
</feature>
<feature type="binding site" evidence="8">
    <location>
        <position position="314"/>
    </location>
    <ligand>
        <name>GTP</name>
        <dbReference type="ChEBI" id="CHEBI:37565"/>
    </ligand>
</feature>
<dbReference type="InterPro" id="IPR042111">
    <property type="entry name" value="Adenylosuccinate_synth_dom3"/>
</dbReference>
<dbReference type="InterPro" id="IPR033128">
    <property type="entry name" value="Adenylosuccin_syn_Lys_AS"/>
</dbReference>
<evidence type="ECO:0000256" key="4">
    <source>
        <dbReference type="ARBA" id="ARBA00022741"/>
    </source>
</evidence>
<feature type="active site" evidence="9">
    <location>
        <position position="149"/>
    </location>
</feature>
<feature type="binding site" evidence="8">
    <location>
        <begin position="50"/>
        <end position="52"/>
    </location>
    <ligand>
        <name>GTP</name>
        <dbReference type="ChEBI" id="CHEBI:37565"/>
    </ligand>
</feature>
<evidence type="ECO:0000313" key="12">
    <source>
        <dbReference type="Proteomes" id="UP000033428"/>
    </source>
</evidence>
<dbReference type="EC" id="6.3.4.4" evidence="8 10"/>
<feature type="binding site" evidence="8">
    <location>
        <position position="50"/>
    </location>
    <ligand>
        <name>Mg(2+)</name>
        <dbReference type="ChEBI" id="CHEBI:18420"/>
    </ligand>
</feature>
<comment type="caution">
    <text evidence="11">The sequence shown here is derived from an EMBL/GenBank/DDBJ whole genome shotgun (WGS) entry which is preliminary data.</text>
</comment>
<name>A0A0F0CS81_9BACT</name>
<keyword evidence="7 8" id="KW-0342">GTP-binding</keyword>
<dbReference type="EMBL" id="JYNY01000372">
    <property type="protein sequence ID" value="KJJ84371.1"/>
    <property type="molecule type" value="Genomic_DNA"/>
</dbReference>
<evidence type="ECO:0000256" key="8">
    <source>
        <dbReference type="HAMAP-Rule" id="MF_00011"/>
    </source>
</evidence>
<keyword evidence="6 8" id="KW-0460">Magnesium</keyword>
<evidence type="ECO:0000256" key="6">
    <source>
        <dbReference type="ARBA" id="ARBA00022842"/>
    </source>
</evidence>
<feature type="active site" description="Proton donor" evidence="8">
    <location>
        <position position="51"/>
    </location>
</feature>
<feature type="binding site" description="in other chain" evidence="8">
    <location>
        <position position="233"/>
    </location>
    <ligand>
        <name>IMP</name>
        <dbReference type="ChEBI" id="CHEBI:58053"/>
        <note>ligand shared between dimeric partners</note>
    </ligand>
</feature>
<dbReference type="GO" id="GO:0005737">
    <property type="term" value="C:cytoplasm"/>
    <property type="evidence" value="ECO:0007669"/>
    <property type="project" value="UniProtKB-SubCell"/>
</dbReference>
<dbReference type="Pfam" id="PF00709">
    <property type="entry name" value="Adenylsucc_synt"/>
    <property type="match status" value="1"/>
</dbReference>
<dbReference type="NCBIfam" id="NF002223">
    <property type="entry name" value="PRK01117.1"/>
    <property type="match status" value="1"/>
</dbReference>
<dbReference type="PROSITE" id="PS00513">
    <property type="entry name" value="ADENYLOSUCCIN_SYN_2"/>
    <property type="match status" value="1"/>
</dbReference>
<feature type="active site" description="Proton acceptor" evidence="8">
    <location>
        <position position="23"/>
    </location>
</feature>
<dbReference type="InterPro" id="IPR042110">
    <property type="entry name" value="Adenylosuccinate_synth_dom2"/>
</dbReference>
<dbReference type="Gene3D" id="3.40.440.10">
    <property type="entry name" value="Adenylosuccinate Synthetase, subunit A, domain 1"/>
    <property type="match status" value="1"/>
</dbReference>
<dbReference type="SMART" id="SM00788">
    <property type="entry name" value="Adenylsucc_synt"/>
    <property type="match status" value="1"/>
</dbReference>
<accession>A0A0F0CS81</accession>
<dbReference type="Gene3D" id="1.10.300.10">
    <property type="entry name" value="Adenylosuccinate Synthetase, subunit A, domain 2"/>
    <property type="match status" value="1"/>
</dbReference>
<dbReference type="InterPro" id="IPR042109">
    <property type="entry name" value="Adenylosuccinate_synth_dom1"/>
</dbReference>
<feature type="binding site" evidence="8">
    <location>
        <begin position="340"/>
        <end position="342"/>
    </location>
    <ligand>
        <name>GTP</name>
        <dbReference type="ChEBI" id="CHEBI:37565"/>
    </ligand>
</feature>
<dbReference type="FunFam" id="3.90.170.10:FF:000001">
    <property type="entry name" value="Adenylosuccinate synthetase"/>
    <property type="match status" value="1"/>
</dbReference>
<dbReference type="InterPro" id="IPR027417">
    <property type="entry name" value="P-loop_NTPase"/>
</dbReference>
<dbReference type="GO" id="GO:0044208">
    <property type="term" value="P:'de novo' AMP biosynthetic process"/>
    <property type="evidence" value="ECO:0007669"/>
    <property type="project" value="UniProtKB-UniRule"/>
</dbReference>
<dbReference type="PANTHER" id="PTHR11846">
    <property type="entry name" value="ADENYLOSUCCINATE SYNTHETASE"/>
    <property type="match status" value="1"/>
</dbReference>
<comment type="similarity">
    <text evidence="8 10">Belongs to the adenylosuccinate synthetase family.</text>
</comment>
<evidence type="ECO:0000256" key="1">
    <source>
        <dbReference type="ARBA" id="ARBA00011738"/>
    </source>
</evidence>
<dbReference type="CDD" id="cd03108">
    <property type="entry name" value="AdSS"/>
    <property type="match status" value="1"/>
</dbReference>
<comment type="subcellular location">
    <subcellularLocation>
        <location evidence="8">Cytoplasm</location>
    </subcellularLocation>
</comment>
<dbReference type="GO" id="GO:0046040">
    <property type="term" value="P:IMP metabolic process"/>
    <property type="evidence" value="ECO:0007669"/>
    <property type="project" value="TreeGrafter"/>
</dbReference>
<keyword evidence="5 8" id="KW-0658">Purine biosynthesis</keyword>
<keyword evidence="4 8" id="KW-0547">Nucleotide-binding</keyword>
<protein>
    <recommendedName>
        <fullName evidence="8 10">Adenylosuccinate synthetase</fullName>
        <shortName evidence="8">AMPSase</shortName>
        <shortName evidence="8">AdSS</shortName>
        <ecNumber evidence="8 10">6.3.4.4</ecNumber>
    </recommendedName>
    <alternativeName>
        <fullName evidence="8">IMP--aspartate ligase</fullName>
    </alternativeName>
</protein>
<proteinExistence type="inferred from homology"/>
<dbReference type="GO" id="GO:0000287">
    <property type="term" value="F:magnesium ion binding"/>
    <property type="evidence" value="ECO:0007669"/>
    <property type="project" value="UniProtKB-UniRule"/>
</dbReference>
<sequence>MRDDKRMSKKGKVTVLVGAQWGDEGKGKLIDILTENVDYVARFQGGNNAGHTVVIEQDKYVLHLIPSGILHAGKICVIGNGVVIDPKALIEEIEFLKEKGIDVEHRLKISEKAHVIFPYHRKLDELREVKQKGRIGTTKKGIGPCYADKVSRVGIRVADLFDKEYFKTRLEANIAEKNVILKNLYASEGFSVEEIFNEYLKYAEYFRKYVCDTITLLNNAIREGKSVLCEGAQGTYLDVDYGTYPFVTSSNATAGGACIGAGVGPSRIDEVLGVVKAYTTRVGEGPFPTMFNDELMEKIREKGAEFGSTTGRARRCGWFDAVLVRNAVIINGIDKVIITKLDVLDELATIKVCVSYRYKGEIYTTIPGIPGFLEQCEPMYEELSGWQRDTSKIQQYNDLPVNARKYVSRLRELIDTEIMIVSVGKSRKQTLICNIK</sequence>
<dbReference type="FunFam" id="1.10.300.10:FF:000001">
    <property type="entry name" value="Adenylosuccinate synthetase"/>
    <property type="match status" value="1"/>
</dbReference>
<dbReference type="GO" id="GO:0005525">
    <property type="term" value="F:GTP binding"/>
    <property type="evidence" value="ECO:0007669"/>
    <property type="project" value="UniProtKB-UniRule"/>
</dbReference>
<dbReference type="SUPFAM" id="SSF52540">
    <property type="entry name" value="P-loop containing nucleoside triphosphate hydrolases"/>
    <property type="match status" value="1"/>
</dbReference>
<feature type="binding site" description="in other chain" evidence="8">
    <location>
        <begin position="48"/>
        <end position="51"/>
    </location>
    <ligand>
        <name>IMP</name>
        <dbReference type="ChEBI" id="CHEBI:58053"/>
        <note>ligand shared between dimeric partners</note>
    </ligand>
</feature>
<dbReference type="Gene3D" id="3.90.170.10">
    <property type="entry name" value="Adenylosuccinate Synthetase, subunit A, domain 3"/>
    <property type="match status" value="1"/>
</dbReference>
<dbReference type="HAMAP" id="MF_00011">
    <property type="entry name" value="Adenylosucc_synth"/>
    <property type="match status" value="1"/>
</dbReference>
<dbReference type="AlphaFoldDB" id="A0A0F0CS81"/>
<dbReference type="InterPro" id="IPR001114">
    <property type="entry name" value="Adenylosuccinate_synthetase"/>
</dbReference>
<evidence type="ECO:0000256" key="10">
    <source>
        <dbReference type="RuleBase" id="RU000520"/>
    </source>
</evidence>
<dbReference type="PROSITE" id="PS01266">
    <property type="entry name" value="ADENYLOSUCCIN_SYN_1"/>
    <property type="match status" value="1"/>
</dbReference>
<reference evidence="11 12" key="1">
    <citation type="submission" date="2015-02" db="EMBL/GenBank/DDBJ databases">
        <title>Single-cell genomics of uncultivated deep-branching MTB reveals a conserved set of magnetosome genes.</title>
        <authorList>
            <person name="Kolinko S."/>
            <person name="Richter M."/>
            <person name="Glockner F.O."/>
            <person name="Brachmann A."/>
            <person name="Schuler D."/>
        </authorList>
    </citation>
    <scope>NUCLEOTIDE SEQUENCE [LARGE SCALE GENOMIC DNA]</scope>
    <source>
        <strain evidence="11">SKK-01</strain>
    </source>
</reference>
<feature type="binding site" evidence="8">
    <location>
        <begin position="308"/>
        <end position="314"/>
    </location>
    <ligand>
        <name>substrate</name>
    </ligand>
</feature>
<feature type="binding site" description="in other chain" evidence="8">
    <location>
        <begin position="23"/>
        <end position="26"/>
    </location>
    <ligand>
        <name>IMP</name>
        <dbReference type="ChEBI" id="CHEBI:58053"/>
        <note>ligand shared between dimeric partners</note>
    </ligand>
</feature>
<dbReference type="UniPathway" id="UPA00075">
    <property type="reaction ID" value="UER00335"/>
</dbReference>
<keyword evidence="8" id="KW-0963">Cytoplasm</keyword>
<feature type="binding site" description="in other chain" evidence="8">
    <location>
        <position position="312"/>
    </location>
    <ligand>
        <name>IMP</name>
        <dbReference type="ChEBI" id="CHEBI:58053"/>
        <note>ligand shared between dimeric partners</note>
    </ligand>
</feature>
<evidence type="ECO:0000313" key="11">
    <source>
        <dbReference type="EMBL" id="KJJ84371.1"/>
    </source>
</evidence>
<evidence type="ECO:0000256" key="5">
    <source>
        <dbReference type="ARBA" id="ARBA00022755"/>
    </source>
</evidence>
<comment type="subunit">
    <text evidence="1 8">Homodimer.</text>
</comment>
<feature type="binding site" evidence="8">
    <location>
        <begin position="422"/>
        <end position="424"/>
    </location>
    <ligand>
        <name>GTP</name>
        <dbReference type="ChEBI" id="CHEBI:37565"/>
    </ligand>
</feature>
<evidence type="ECO:0000256" key="9">
    <source>
        <dbReference type="PROSITE-ProRule" id="PRU10134"/>
    </source>
</evidence>
<evidence type="ECO:0000256" key="7">
    <source>
        <dbReference type="ARBA" id="ARBA00023134"/>
    </source>
</evidence>
<comment type="pathway">
    <text evidence="8 10">Purine metabolism; AMP biosynthesis via de novo pathway; AMP from IMP: step 1/2.</text>
</comment>
<organism evidence="11 12">
    <name type="scientific">Candidatus Omnitrophus magneticus</name>
    <dbReference type="NCBI Taxonomy" id="1609969"/>
    <lineage>
        <taxon>Bacteria</taxon>
        <taxon>Pseudomonadati</taxon>
        <taxon>Candidatus Omnitrophota</taxon>
        <taxon>Candidatus Omnitrophus</taxon>
    </lineage>
</organism>
<feature type="binding site" evidence="8">
    <location>
        <position position="152"/>
    </location>
    <ligand>
        <name>IMP</name>
        <dbReference type="ChEBI" id="CHEBI:58053"/>
        <note>ligand shared between dimeric partners</note>
    </ligand>
</feature>
<feature type="binding site" description="in other chain" evidence="8">
    <location>
        <position position="248"/>
    </location>
    <ligand>
        <name>IMP</name>
        <dbReference type="ChEBI" id="CHEBI:58053"/>
        <note>ligand shared between dimeric partners</note>
    </ligand>
</feature>
<dbReference type="NCBIfam" id="TIGR00184">
    <property type="entry name" value="purA"/>
    <property type="match status" value="1"/>
</dbReference>
<comment type="catalytic activity">
    <reaction evidence="8 10">
        <text>IMP + L-aspartate + GTP = N(6)-(1,2-dicarboxyethyl)-AMP + GDP + phosphate + 2 H(+)</text>
        <dbReference type="Rhea" id="RHEA:15753"/>
        <dbReference type="ChEBI" id="CHEBI:15378"/>
        <dbReference type="ChEBI" id="CHEBI:29991"/>
        <dbReference type="ChEBI" id="CHEBI:37565"/>
        <dbReference type="ChEBI" id="CHEBI:43474"/>
        <dbReference type="ChEBI" id="CHEBI:57567"/>
        <dbReference type="ChEBI" id="CHEBI:58053"/>
        <dbReference type="ChEBI" id="CHEBI:58189"/>
        <dbReference type="EC" id="6.3.4.4"/>
    </reaction>
</comment>
<evidence type="ECO:0000256" key="2">
    <source>
        <dbReference type="ARBA" id="ARBA00022598"/>
    </source>
</evidence>
<comment type="cofactor">
    <cofactor evidence="8">
        <name>Mg(2+)</name>
        <dbReference type="ChEBI" id="CHEBI:18420"/>
    </cofactor>
    <text evidence="8">Binds 1 Mg(2+) ion per subunit.</text>
</comment>
<keyword evidence="2 8" id="KW-0436">Ligase</keyword>
<dbReference type="InterPro" id="IPR018220">
    <property type="entry name" value="Adenylosuccin_syn_GTP-bd"/>
</dbReference>
<feature type="binding site" evidence="8">
    <location>
        <begin position="22"/>
        <end position="28"/>
    </location>
    <ligand>
        <name>GTP</name>
        <dbReference type="ChEBI" id="CHEBI:37565"/>
    </ligand>
</feature>
<comment type="function">
    <text evidence="8">Plays an important role in the de novo pathway of purine nucleotide biosynthesis. Catalyzes the first committed step in the biosynthesis of AMP from IMP.</text>
</comment>
<keyword evidence="3 8" id="KW-0479">Metal-binding</keyword>
<gene>
    <name evidence="8" type="primary">purA</name>
    <name evidence="11" type="ORF">OMAG_001834</name>
</gene>
<dbReference type="PANTHER" id="PTHR11846:SF0">
    <property type="entry name" value="ADENYLOSUCCINATE SYNTHETASE"/>
    <property type="match status" value="1"/>
</dbReference>
<feature type="binding site" description="in other chain" evidence="8">
    <location>
        <position position="138"/>
    </location>
    <ligand>
        <name>IMP</name>
        <dbReference type="ChEBI" id="CHEBI:58053"/>
        <note>ligand shared between dimeric partners</note>
    </ligand>
</feature>
<keyword evidence="12" id="KW-1185">Reference proteome</keyword>